<organism evidence="1 2">
    <name type="scientific">Diversispora eburnea</name>
    <dbReference type="NCBI Taxonomy" id="1213867"/>
    <lineage>
        <taxon>Eukaryota</taxon>
        <taxon>Fungi</taxon>
        <taxon>Fungi incertae sedis</taxon>
        <taxon>Mucoromycota</taxon>
        <taxon>Glomeromycotina</taxon>
        <taxon>Glomeromycetes</taxon>
        <taxon>Diversisporales</taxon>
        <taxon>Diversisporaceae</taxon>
        <taxon>Diversispora</taxon>
    </lineage>
</organism>
<dbReference type="AlphaFoldDB" id="A0A9N9A6W7"/>
<reference evidence="1" key="1">
    <citation type="submission" date="2021-06" db="EMBL/GenBank/DDBJ databases">
        <authorList>
            <person name="Kallberg Y."/>
            <person name="Tangrot J."/>
            <person name="Rosling A."/>
        </authorList>
    </citation>
    <scope>NUCLEOTIDE SEQUENCE</scope>
    <source>
        <strain evidence="1">AZ414A</strain>
    </source>
</reference>
<dbReference type="EMBL" id="CAJVPK010000501">
    <property type="protein sequence ID" value="CAG8518688.1"/>
    <property type="molecule type" value="Genomic_DNA"/>
</dbReference>
<protein>
    <submittedName>
        <fullName evidence="1">7448_t:CDS:1</fullName>
    </submittedName>
</protein>
<keyword evidence="2" id="KW-1185">Reference proteome</keyword>
<comment type="caution">
    <text evidence="1">The sequence shown here is derived from an EMBL/GenBank/DDBJ whole genome shotgun (WGS) entry which is preliminary data.</text>
</comment>
<accession>A0A9N9A6W7</accession>
<proteinExistence type="predicted"/>
<gene>
    <name evidence="1" type="ORF">DEBURN_LOCUS5547</name>
</gene>
<name>A0A9N9A6W7_9GLOM</name>
<sequence length="120" mass="13388">MPTSVITPCMAVRIRTIIGESNLSSKFKYKEQKEKMRSMISPNQIKHTKKIKSFKLIPSSILRTYLELNSPALLIVLKLSSPKPTVNTHTDSGAVISEIAKINELEVELTKSGSACWELT</sequence>
<evidence type="ECO:0000313" key="2">
    <source>
        <dbReference type="Proteomes" id="UP000789706"/>
    </source>
</evidence>
<evidence type="ECO:0000313" key="1">
    <source>
        <dbReference type="EMBL" id="CAG8518688.1"/>
    </source>
</evidence>
<dbReference type="Proteomes" id="UP000789706">
    <property type="component" value="Unassembled WGS sequence"/>
</dbReference>